<evidence type="ECO:0000313" key="2">
    <source>
        <dbReference type="Proteomes" id="UP000092445"/>
    </source>
</evidence>
<proteinExistence type="predicted"/>
<dbReference type="EnsemblMetazoa" id="GPAI011641-RA">
    <property type="protein sequence ID" value="GPAI011641-PA"/>
    <property type="gene ID" value="GPAI011641"/>
</dbReference>
<reference evidence="1" key="2">
    <citation type="submission" date="2020-05" db="UniProtKB">
        <authorList>
            <consortium name="EnsemblMetazoa"/>
        </authorList>
    </citation>
    <scope>IDENTIFICATION</scope>
    <source>
        <strain evidence="1">IAEA</strain>
    </source>
</reference>
<name>A0A1A9ZDU1_GLOPL</name>
<sequence>MFMAQDKNAKSKYHARNKINEYVISTSINSRYDNVCSEVECCGNNCGRNGEYAAECWGKRYEQHNDDNSETGLFATINEKILSPDSWFVDSYASSHTCCNRDWVEGSKEHKEAIAVAGDYKMVAKGHYTVRYEEV</sequence>
<dbReference type="AlphaFoldDB" id="A0A1A9ZDU1"/>
<dbReference type="VEuPathDB" id="VectorBase:GPAI011641"/>
<dbReference type="Proteomes" id="UP000092445">
    <property type="component" value="Unassembled WGS sequence"/>
</dbReference>
<organism evidence="1 2">
    <name type="scientific">Glossina pallidipes</name>
    <name type="common">Tsetse fly</name>
    <dbReference type="NCBI Taxonomy" id="7398"/>
    <lineage>
        <taxon>Eukaryota</taxon>
        <taxon>Metazoa</taxon>
        <taxon>Ecdysozoa</taxon>
        <taxon>Arthropoda</taxon>
        <taxon>Hexapoda</taxon>
        <taxon>Insecta</taxon>
        <taxon>Pterygota</taxon>
        <taxon>Neoptera</taxon>
        <taxon>Endopterygota</taxon>
        <taxon>Diptera</taxon>
        <taxon>Brachycera</taxon>
        <taxon>Muscomorpha</taxon>
        <taxon>Hippoboscoidea</taxon>
        <taxon>Glossinidae</taxon>
        <taxon>Glossina</taxon>
    </lineage>
</organism>
<keyword evidence="2" id="KW-1185">Reference proteome</keyword>
<evidence type="ECO:0000313" key="1">
    <source>
        <dbReference type="EnsemblMetazoa" id="GPAI011641-PA"/>
    </source>
</evidence>
<accession>A0A1A9ZDU1</accession>
<reference evidence="2" key="1">
    <citation type="submission" date="2014-03" db="EMBL/GenBank/DDBJ databases">
        <authorList>
            <person name="Aksoy S."/>
            <person name="Warren W."/>
            <person name="Wilson R.K."/>
        </authorList>
    </citation>
    <scope>NUCLEOTIDE SEQUENCE [LARGE SCALE GENOMIC DNA]</scope>
    <source>
        <strain evidence="2">IAEA</strain>
    </source>
</reference>
<protein>
    <submittedName>
        <fullName evidence="1">Uncharacterized protein</fullName>
    </submittedName>
</protein>